<reference evidence="2 3" key="1">
    <citation type="journal article" date="2012" name="J. Bacteriol.">
        <title>Complete Genome Sequence of Mycobacterium vaccae Type Strain ATCC 25954.</title>
        <authorList>
            <person name="Ho Y.S."/>
            <person name="Adroub S.A."/>
            <person name="Abadi M."/>
            <person name="Al Alwan B."/>
            <person name="Alkhateeb R."/>
            <person name="Gao G."/>
            <person name="Ragab A."/>
            <person name="Ali S."/>
            <person name="van Soolingen D."/>
            <person name="Bitter W."/>
            <person name="Pain A."/>
            <person name="Abdallah A.M."/>
        </authorList>
    </citation>
    <scope>NUCLEOTIDE SEQUENCE [LARGE SCALE GENOMIC DNA]</scope>
    <source>
        <strain evidence="2 3">ATCC 25954</strain>
    </source>
</reference>
<accession>K0UDV9</accession>
<dbReference type="Proteomes" id="UP000006072">
    <property type="component" value="Unassembled WGS sequence"/>
</dbReference>
<feature type="compositionally biased region" description="Acidic residues" evidence="1">
    <location>
        <begin position="73"/>
        <end position="83"/>
    </location>
</feature>
<organism evidence="2 3">
    <name type="scientific">Mycolicibacterium vaccae ATCC 25954</name>
    <dbReference type="NCBI Taxonomy" id="1194972"/>
    <lineage>
        <taxon>Bacteria</taxon>
        <taxon>Bacillati</taxon>
        <taxon>Actinomycetota</taxon>
        <taxon>Actinomycetes</taxon>
        <taxon>Mycobacteriales</taxon>
        <taxon>Mycobacteriaceae</taxon>
        <taxon>Mycolicibacterium</taxon>
    </lineage>
</organism>
<dbReference type="EMBL" id="ALQA01000089">
    <property type="protein sequence ID" value="EJZ05106.1"/>
    <property type="molecule type" value="Genomic_DNA"/>
</dbReference>
<feature type="compositionally biased region" description="Polar residues" evidence="1">
    <location>
        <begin position="1"/>
        <end position="12"/>
    </location>
</feature>
<keyword evidence="3" id="KW-1185">Reference proteome</keyword>
<name>K0UDV9_MYCVA</name>
<feature type="region of interest" description="Disordered" evidence="1">
    <location>
        <begin position="1"/>
        <end position="106"/>
    </location>
</feature>
<evidence type="ECO:0000313" key="2">
    <source>
        <dbReference type="EMBL" id="EJZ05106.1"/>
    </source>
</evidence>
<evidence type="ECO:0008006" key="4">
    <source>
        <dbReference type="Google" id="ProtNLM"/>
    </source>
</evidence>
<proteinExistence type="predicted"/>
<gene>
    <name evidence="2" type="ORF">MVAC_26317</name>
</gene>
<dbReference type="PATRIC" id="fig|1194972.3.peg.5236"/>
<comment type="caution">
    <text evidence="2">The sequence shown here is derived from an EMBL/GenBank/DDBJ whole genome shotgun (WGS) entry which is preliminary data.</text>
</comment>
<protein>
    <recommendedName>
        <fullName evidence="4">PAS domain S-box/diguanylate cyclase (GGDEF) domain-containing protein</fullName>
    </recommendedName>
</protein>
<evidence type="ECO:0000256" key="1">
    <source>
        <dbReference type="SAM" id="MobiDB-lite"/>
    </source>
</evidence>
<dbReference type="HOGENOM" id="CLU_152573_0_0_11"/>
<dbReference type="AlphaFoldDB" id="K0UDV9"/>
<feature type="compositionally biased region" description="Basic and acidic residues" evidence="1">
    <location>
        <begin position="58"/>
        <end position="72"/>
    </location>
</feature>
<sequence length="106" mass="11253">MSTDDTGGTTANDLGGAEDMLSPMEATDSDEVRNADGDEVVDPPEDWVAADKFGMSSEEERQGETLDQRLAEEVPDVTPDDIDPVAVPGQIDGTPEDGDSLFPILK</sequence>
<dbReference type="eggNOG" id="ENOG50341DT">
    <property type="taxonomic scope" value="Bacteria"/>
</dbReference>
<evidence type="ECO:0000313" key="3">
    <source>
        <dbReference type="Proteomes" id="UP000006072"/>
    </source>
</evidence>